<protein>
    <submittedName>
        <fullName evidence="1">Uncharacterized protein</fullName>
    </submittedName>
</protein>
<reference evidence="1" key="1">
    <citation type="submission" date="2023-01" db="EMBL/GenBank/DDBJ databases">
        <title>Genome assembly of the deep-sea coral Lophelia pertusa.</title>
        <authorList>
            <person name="Herrera S."/>
            <person name="Cordes E."/>
        </authorList>
    </citation>
    <scope>NUCLEOTIDE SEQUENCE</scope>
    <source>
        <strain evidence="1">USNM1676648</strain>
        <tissue evidence="1">Polyp</tissue>
    </source>
</reference>
<gene>
    <name evidence="1" type="ORF">OS493_037653</name>
</gene>
<keyword evidence="2" id="KW-1185">Reference proteome</keyword>
<name>A0A9W9ZV51_9CNID</name>
<dbReference type="Proteomes" id="UP001163046">
    <property type="component" value="Unassembled WGS sequence"/>
</dbReference>
<evidence type="ECO:0000313" key="1">
    <source>
        <dbReference type="EMBL" id="KAJ7388428.1"/>
    </source>
</evidence>
<dbReference type="EMBL" id="MU825470">
    <property type="protein sequence ID" value="KAJ7388428.1"/>
    <property type="molecule type" value="Genomic_DNA"/>
</dbReference>
<evidence type="ECO:0000313" key="2">
    <source>
        <dbReference type="Proteomes" id="UP001163046"/>
    </source>
</evidence>
<comment type="caution">
    <text evidence="1">The sequence shown here is derived from an EMBL/GenBank/DDBJ whole genome shotgun (WGS) entry which is preliminary data.</text>
</comment>
<accession>A0A9W9ZV51</accession>
<proteinExistence type="predicted"/>
<dbReference type="AlphaFoldDB" id="A0A9W9ZV51"/>
<sequence>MWNFTVRGLLNPDITGVEDLFSQPETSLQSQDNVVEWNAENVQLDNCEEHSLLWKRYSKRYILSLLYDGLNRIPSHDTCQRENVTSGCLKLITVSNSRMLKLAFPPLKALLQVTSTVKTDVHILPLSLENNATLTGTSAILDQFAKEFNLSNKLGNLDTLPFDNRSKNFSLKQARQHVEFLIMLYQHRDEMADLIKTWKQPVKCLTRVKYK</sequence>
<organism evidence="1 2">
    <name type="scientific">Desmophyllum pertusum</name>
    <dbReference type="NCBI Taxonomy" id="174260"/>
    <lineage>
        <taxon>Eukaryota</taxon>
        <taxon>Metazoa</taxon>
        <taxon>Cnidaria</taxon>
        <taxon>Anthozoa</taxon>
        <taxon>Hexacorallia</taxon>
        <taxon>Scleractinia</taxon>
        <taxon>Caryophylliina</taxon>
        <taxon>Caryophylliidae</taxon>
        <taxon>Desmophyllum</taxon>
    </lineage>
</organism>